<keyword evidence="4" id="KW-0326">Glycosidase</keyword>
<feature type="signal peptide" evidence="2">
    <location>
        <begin position="1"/>
        <end position="27"/>
    </location>
</feature>
<dbReference type="PANTHER" id="PTHR10963:SF55">
    <property type="entry name" value="GLYCOSIDE HYDROLASE FAMILY 16 PROTEIN"/>
    <property type="match status" value="1"/>
</dbReference>
<evidence type="ECO:0000256" key="2">
    <source>
        <dbReference type="SAM" id="SignalP"/>
    </source>
</evidence>
<evidence type="ECO:0000313" key="5">
    <source>
        <dbReference type="Proteomes" id="UP000317369"/>
    </source>
</evidence>
<sequence length="442" mass="49862" precursor="true">MLIVKQSILTLVLIFAGFITVSTTAQANWELTWSDEFTGSAINTNQWHVENRGYWNNNELQYYLPRQVSVSTGQLLIKSENISVAGYPHPYISGRVQTKYTQKFGRFEVRAKLPSTKGIWPAIWLLPASTPWPSGGEIDIMEAGGSQPFRVTQAYHWGANYDQRQYVSNETWGSTPWPDEFHTFAAEWEPNEIRYYVDNNHVYTVNSSMAPISNTPMNLILNTAVGGWFDGNPDNSTQFPQTFAIDYVRMYQKSAPQTHALLNAAFEEDANGWNLSGNAYIQTHNTNTNPQSIAFEGEGGAALKLFGYSNTHVTQNLIDITPNETVTLSARVRTNADDTINNTQNYVGMFINFYDRYDQKVGEKWVKIAENGMVEDQWLEQWITATAPEDAVSMEVGFNFLQPNNEGGAVWIDHIVIPEPTTFLTLAVATTFVLVKRKTSSR</sequence>
<protein>
    <submittedName>
        <fullName evidence="4">Beta-glucanase</fullName>
        <ecNumber evidence="4">3.2.1.73</ecNumber>
    </submittedName>
</protein>
<proteinExistence type="inferred from homology"/>
<accession>A0A517YTB4</accession>
<gene>
    <name evidence="4" type="primary">bglA_2</name>
    <name evidence="4" type="ORF">KS4_15270</name>
</gene>
<evidence type="ECO:0000259" key="3">
    <source>
        <dbReference type="PROSITE" id="PS51762"/>
    </source>
</evidence>
<dbReference type="PANTHER" id="PTHR10963">
    <property type="entry name" value="GLYCOSYL HYDROLASE-RELATED"/>
    <property type="match status" value="1"/>
</dbReference>
<dbReference type="Proteomes" id="UP000317369">
    <property type="component" value="Chromosome"/>
</dbReference>
<comment type="similarity">
    <text evidence="1">Belongs to the glycosyl hydrolase 16 family.</text>
</comment>
<dbReference type="Pfam" id="PF00722">
    <property type="entry name" value="Glyco_hydro_16"/>
    <property type="match status" value="1"/>
</dbReference>
<reference evidence="4 5" key="1">
    <citation type="submission" date="2019-02" db="EMBL/GenBank/DDBJ databases">
        <title>Deep-cultivation of Planctomycetes and their phenomic and genomic characterization uncovers novel biology.</title>
        <authorList>
            <person name="Wiegand S."/>
            <person name="Jogler M."/>
            <person name="Boedeker C."/>
            <person name="Pinto D."/>
            <person name="Vollmers J."/>
            <person name="Rivas-Marin E."/>
            <person name="Kohn T."/>
            <person name="Peeters S.H."/>
            <person name="Heuer A."/>
            <person name="Rast P."/>
            <person name="Oberbeckmann S."/>
            <person name="Bunk B."/>
            <person name="Jeske O."/>
            <person name="Meyerdierks A."/>
            <person name="Storesund J.E."/>
            <person name="Kallscheuer N."/>
            <person name="Luecker S."/>
            <person name="Lage O.M."/>
            <person name="Pohl T."/>
            <person name="Merkel B.J."/>
            <person name="Hornburger P."/>
            <person name="Mueller R.-W."/>
            <person name="Bruemmer F."/>
            <person name="Labrenz M."/>
            <person name="Spormann A.M."/>
            <person name="Op den Camp H."/>
            <person name="Overmann J."/>
            <person name="Amann R."/>
            <person name="Jetten M.S.M."/>
            <person name="Mascher T."/>
            <person name="Medema M.H."/>
            <person name="Devos D.P."/>
            <person name="Kaster A.-K."/>
            <person name="Ovreas L."/>
            <person name="Rohde M."/>
            <person name="Galperin M.Y."/>
            <person name="Jogler C."/>
        </authorList>
    </citation>
    <scope>NUCLEOTIDE SEQUENCE [LARGE SCALE GENOMIC DNA]</scope>
    <source>
        <strain evidence="4 5">KS4</strain>
    </source>
</reference>
<keyword evidence="2" id="KW-0732">Signal</keyword>
<dbReference type="InterPro" id="IPR013320">
    <property type="entry name" value="ConA-like_dom_sf"/>
</dbReference>
<dbReference type="EC" id="3.2.1.73" evidence="4"/>
<dbReference type="PROSITE" id="PS51762">
    <property type="entry name" value="GH16_2"/>
    <property type="match status" value="1"/>
</dbReference>
<dbReference type="OrthoDB" id="9809583at2"/>
<dbReference type="AlphaFoldDB" id="A0A517YTB4"/>
<dbReference type="Gene3D" id="2.60.120.200">
    <property type="match status" value="1"/>
</dbReference>
<name>A0A517YTB4_9BACT</name>
<dbReference type="KEGG" id="pcor:KS4_15270"/>
<evidence type="ECO:0000256" key="1">
    <source>
        <dbReference type="ARBA" id="ARBA00006865"/>
    </source>
</evidence>
<keyword evidence="5" id="KW-1185">Reference proteome</keyword>
<keyword evidence="4" id="KW-0378">Hydrolase</keyword>
<evidence type="ECO:0000313" key="4">
    <source>
        <dbReference type="EMBL" id="QDU33479.1"/>
    </source>
</evidence>
<dbReference type="EMBL" id="CP036425">
    <property type="protein sequence ID" value="QDU33479.1"/>
    <property type="molecule type" value="Genomic_DNA"/>
</dbReference>
<dbReference type="CDD" id="cd08023">
    <property type="entry name" value="GH16_laminarinase_like"/>
    <property type="match status" value="1"/>
</dbReference>
<dbReference type="InterPro" id="IPR000757">
    <property type="entry name" value="Beta-glucanase-like"/>
</dbReference>
<dbReference type="GO" id="GO:0042972">
    <property type="term" value="F:licheninase activity"/>
    <property type="evidence" value="ECO:0007669"/>
    <property type="project" value="UniProtKB-EC"/>
</dbReference>
<organism evidence="4 5">
    <name type="scientific">Poriferisphaera corsica</name>
    <dbReference type="NCBI Taxonomy" id="2528020"/>
    <lineage>
        <taxon>Bacteria</taxon>
        <taxon>Pseudomonadati</taxon>
        <taxon>Planctomycetota</taxon>
        <taxon>Phycisphaerae</taxon>
        <taxon>Phycisphaerales</taxon>
        <taxon>Phycisphaeraceae</taxon>
        <taxon>Poriferisphaera</taxon>
    </lineage>
</organism>
<dbReference type="Gene3D" id="2.60.120.260">
    <property type="entry name" value="Galactose-binding domain-like"/>
    <property type="match status" value="1"/>
</dbReference>
<dbReference type="InterPro" id="IPR050546">
    <property type="entry name" value="Glycosyl_Hydrlase_16"/>
</dbReference>
<feature type="chain" id="PRO_5022076439" evidence="2">
    <location>
        <begin position="28"/>
        <end position="442"/>
    </location>
</feature>
<dbReference type="GO" id="GO:0005975">
    <property type="term" value="P:carbohydrate metabolic process"/>
    <property type="evidence" value="ECO:0007669"/>
    <property type="project" value="InterPro"/>
</dbReference>
<feature type="domain" description="GH16" evidence="3">
    <location>
        <begin position="31"/>
        <end position="256"/>
    </location>
</feature>
<dbReference type="SUPFAM" id="SSF49899">
    <property type="entry name" value="Concanavalin A-like lectins/glucanases"/>
    <property type="match status" value="1"/>
</dbReference>